<reference evidence="2" key="1">
    <citation type="journal article" date="2021" name="Proc. Natl. Acad. Sci. U.S.A.">
        <title>A Catalog of Tens of Thousands of Viruses from Human Metagenomes Reveals Hidden Associations with Chronic Diseases.</title>
        <authorList>
            <person name="Tisza M.J."/>
            <person name="Buck C.B."/>
        </authorList>
    </citation>
    <scope>NUCLEOTIDE SEQUENCE</scope>
    <source>
        <strain evidence="2">CtM7c3</strain>
    </source>
</reference>
<feature type="transmembrane region" description="Helical" evidence="1">
    <location>
        <begin position="30"/>
        <end position="52"/>
    </location>
</feature>
<evidence type="ECO:0000256" key="1">
    <source>
        <dbReference type="SAM" id="Phobius"/>
    </source>
</evidence>
<protein>
    <submittedName>
        <fullName evidence="2">Uncharacterized protein</fullName>
    </submittedName>
</protein>
<keyword evidence="1" id="KW-1133">Transmembrane helix</keyword>
<evidence type="ECO:0000313" key="2">
    <source>
        <dbReference type="EMBL" id="DAD75546.1"/>
    </source>
</evidence>
<proteinExistence type="predicted"/>
<dbReference type="EMBL" id="BK014785">
    <property type="protein sequence ID" value="DAD75546.1"/>
    <property type="molecule type" value="Genomic_DNA"/>
</dbReference>
<name>A0A8S5LZZ8_9CAUD</name>
<keyword evidence="1" id="KW-0472">Membrane</keyword>
<organism evidence="2">
    <name type="scientific">Siphoviridae sp. ctM7c3</name>
    <dbReference type="NCBI Taxonomy" id="2826257"/>
    <lineage>
        <taxon>Viruses</taxon>
        <taxon>Duplodnaviria</taxon>
        <taxon>Heunggongvirae</taxon>
        <taxon>Uroviricota</taxon>
        <taxon>Caudoviricetes</taxon>
    </lineage>
</organism>
<accession>A0A8S5LZZ8</accession>
<keyword evidence="1" id="KW-0812">Transmembrane</keyword>
<sequence length="112" mass="12370">MASSPIMAERLFSLVSESSPIRYETVVSKAAAKSMILGCVISFMFNSILFIVERDLYPSFLANSSCVSPSSMRRALIRSPICTTPPLFRVLCLGYHAAPAKSTFIYFSKNKC</sequence>